<dbReference type="SUPFAM" id="SSF51004">
    <property type="entry name" value="C-terminal (heme d1) domain of cytochrome cd1-nitrite reductase"/>
    <property type="match status" value="1"/>
</dbReference>
<evidence type="ECO:0000313" key="3">
    <source>
        <dbReference type="Proteomes" id="UP000295391"/>
    </source>
</evidence>
<accession>A0A4R6VTR1</accession>
<name>A0A4R6VTR1_9HYPH</name>
<feature type="chain" id="PRO_5020991806" description="Zinc transport system substrate-binding protein" evidence="1">
    <location>
        <begin position="23"/>
        <end position="394"/>
    </location>
</feature>
<organism evidence="2 3">
    <name type="scientific">Maritalea mobilis</name>
    <dbReference type="NCBI Taxonomy" id="483324"/>
    <lineage>
        <taxon>Bacteria</taxon>
        <taxon>Pseudomonadati</taxon>
        <taxon>Pseudomonadota</taxon>
        <taxon>Alphaproteobacteria</taxon>
        <taxon>Hyphomicrobiales</taxon>
        <taxon>Devosiaceae</taxon>
        <taxon>Maritalea</taxon>
    </lineage>
</organism>
<evidence type="ECO:0000256" key="1">
    <source>
        <dbReference type="SAM" id="SignalP"/>
    </source>
</evidence>
<comment type="caution">
    <text evidence="2">The sequence shown here is derived from an EMBL/GenBank/DDBJ whole genome shotgun (WGS) entry which is preliminary data.</text>
</comment>
<keyword evidence="3" id="KW-1185">Reference proteome</keyword>
<protein>
    <recommendedName>
        <fullName evidence="4">Zinc transport system substrate-binding protein</fullName>
    </recommendedName>
</protein>
<dbReference type="Proteomes" id="UP000295391">
    <property type="component" value="Unassembled WGS sequence"/>
</dbReference>
<dbReference type="RefSeq" id="WP_133572093.1">
    <property type="nucleotide sequence ID" value="NZ_SNYR01000001.1"/>
</dbReference>
<dbReference type="AlphaFoldDB" id="A0A4R6VTR1"/>
<feature type="signal peptide" evidence="1">
    <location>
        <begin position="1"/>
        <end position="22"/>
    </location>
</feature>
<gene>
    <name evidence="2" type="ORF">ATL17_1497</name>
</gene>
<dbReference type="OrthoDB" id="9810636at2"/>
<dbReference type="EMBL" id="SNYR01000001">
    <property type="protein sequence ID" value="TDQ67482.1"/>
    <property type="molecule type" value="Genomic_DNA"/>
</dbReference>
<evidence type="ECO:0000313" key="2">
    <source>
        <dbReference type="EMBL" id="TDQ67482.1"/>
    </source>
</evidence>
<keyword evidence="1" id="KW-0732">Signal</keyword>
<proteinExistence type="predicted"/>
<dbReference type="InterPro" id="IPR011048">
    <property type="entry name" value="Haem_d1_sf"/>
</dbReference>
<sequence length="394" mass="42351">MKKKILAFGVSTFALMAGAVNASADEAWRYFIGDHEKAQITVIEQGNDPIVWDQLAEPARLHLSEDGELLFAVQRSKGRVDVAETGLHVEDHGDHGDLHLEAPAWQGLFLTGARPTHFVLHGDEVAAFMDGTGSVAKVDVSAFDDAFEVNYTVTDAPHHGVAVPLHDHMLITAPNMEEPGSLPNHVQVLDKDGEQLGDLHECKGLHGEASSMHKIAFACIDGILVFDEDDLSKSAFLPYLEELGEGRSGRLDGGKTVQFFAGNFGKDKMIFIDVEGEGSFTSVQFEAPLVSGYLNPANSGEAFAHTADGKLHKIDAFSAKIVASIDATAPVDMEQPWYAPRPNFTFAGDHIALVEPLANALKLISTDELAVLEVIDVAGKPYSIVAAGGHLSDH</sequence>
<evidence type="ECO:0008006" key="4">
    <source>
        <dbReference type="Google" id="ProtNLM"/>
    </source>
</evidence>
<reference evidence="2 3" key="1">
    <citation type="submission" date="2019-03" db="EMBL/GenBank/DDBJ databases">
        <title>Genomic Encyclopedia of Type Strains, Phase III (KMG-III): the genomes of soil and plant-associated and newly described type strains.</title>
        <authorList>
            <person name="Whitman W."/>
        </authorList>
    </citation>
    <scope>NUCLEOTIDE SEQUENCE [LARGE SCALE GENOMIC DNA]</scope>
    <source>
        <strain evidence="2 3">CGMCC 1.7002</strain>
    </source>
</reference>